<keyword evidence="7 10" id="KW-0226">DNA condensation</keyword>
<gene>
    <name evidence="13" type="ORF">GLAREA_10075</name>
</gene>
<dbReference type="InterPro" id="IPR011989">
    <property type="entry name" value="ARM-like"/>
</dbReference>
<dbReference type="InterPro" id="IPR032682">
    <property type="entry name" value="Cnd1_C"/>
</dbReference>
<dbReference type="GO" id="GO:0005737">
    <property type="term" value="C:cytoplasm"/>
    <property type="evidence" value="ECO:0007669"/>
    <property type="project" value="EnsemblFungi"/>
</dbReference>
<dbReference type="InterPro" id="IPR026971">
    <property type="entry name" value="CND1/NCAPD3"/>
</dbReference>
<dbReference type="GO" id="GO:0051301">
    <property type="term" value="P:cell division"/>
    <property type="evidence" value="ECO:0007669"/>
    <property type="project" value="UniProtKB-KW"/>
</dbReference>
<evidence type="ECO:0000256" key="4">
    <source>
        <dbReference type="ARBA" id="ARBA00022454"/>
    </source>
</evidence>
<dbReference type="GO" id="GO:0003690">
    <property type="term" value="F:double-stranded DNA binding"/>
    <property type="evidence" value="ECO:0007669"/>
    <property type="project" value="EnsemblFungi"/>
</dbReference>
<dbReference type="PANTHER" id="PTHR14222">
    <property type="entry name" value="CONDENSIN"/>
    <property type="match status" value="1"/>
</dbReference>
<dbReference type="GO" id="GO:0016887">
    <property type="term" value="F:ATP hydrolysis activity"/>
    <property type="evidence" value="ECO:0007669"/>
    <property type="project" value="EnsemblFungi"/>
</dbReference>
<evidence type="ECO:0000259" key="11">
    <source>
        <dbReference type="Pfam" id="PF12717"/>
    </source>
</evidence>
<protein>
    <recommendedName>
        <fullName evidence="10">Condensin complex subunit 1</fullName>
    </recommendedName>
</protein>
<dbReference type="GO" id="GO:0005730">
    <property type="term" value="C:nucleolus"/>
    <property type="evidence" value="ECO:0007669"/>
    <property type="project" value="EnsemblFungi"/>
</dbReference>
<name>S3DQT3_GLAL2</name>
<evidence type="ECO:0000313" key="14">
    <source>
        <dbReference type="Proteomes" id="UP000016922"/>
    </source>
</evidence>
<evidence type="ECO:0000256" key="8">
    <source>
        <dbReference type="ARBA" id="ARBA00023242"/>
    </source>
</evidence>
<dbReference type="GO" id="GO:0003697">
    <property type="term" value="F:single-stranded DNA binding"/>
    <property type="evidence" value="ECO:0007669"/>
    <property type="project" value="EnsemblFungi"/>
</dbReference>
<evidence type="ECO:0000256" key="9">
    <source>
        <dbReference type="ARBA" id="ARBA00023306"/>
    </source>
</evidence>
<dbReference type="GO" id="GO:0007076">
    <property type="term" value="P:mitotic chromosome condensation"/>
    <property type="evidence" value="ECO:0007669"/>
    <property type="project" value="EnsemblFungi"/>
</dbReference>
<dbReference type="EMBL" id="KE145356">
    <property type="protein sequence ID" value="EPE34381.1"/>
    <property type="molecule type" value="Genomic_DNA"/>
</dbReference>
<dbReference type="KEGG" id="glz:GLAREA_10075"/>
<dbReference type="InterPro" id="IPR016024">
    <property type="entry name" value="ARM-type_fold"/>
</dbReference>
<keyword evidence="4" id="KW-0158">Chromosome</keyword>
<dbReference type="Gene3D" id="1.25.10.10">
    <property type="entry name" value="Leucine-rich Repeat Variant"/>
    <property type="match status" value="2"/>
</dbReference>
<keyword evidence="8" id="KW-0539">Nucleus</keyword>
<keyword evidence="5 10" id="KW-0132">Cell division</keyword>
<dbReference type="GO" id="GO:0140602">
    <property type="term" value="C:nucleolar peripheral inclusion body"/>
    <property type="evidence" value="ECO:0007669"/>
    <property type="project" value="EnsemblFungi"/>
</dbReference>
<keyword evidence="6 10" id="KW-0498">Mitosis</keyword>
<dbReference type="GO" id="GO:0000796">
    <property type="term" value="C:condensin complex"/>
    <property type="evidence" value="ECO:0007669"/>
    <property type="project" value="EnsemblFungi"/>
</dbReference>
<dbReference type="GO" id="GO:0042393">
    <property type="term" value="F:histone binding"/>
    <property type="evidence" value="ECO:0007669"/>
    <property type="project" value="TreeGrafter"/>
</dbReference>
<dbReference type="Pfam" id="PF12922">
    <property type="entry name" value="Cnd1_N"/>
    <property type="match status" value="1"/>
</dbReference>
<dbReference type="SUPFAM" id="SSF48371">
    <property type="entry name" value="ARM repeat"/>
    <property type="match status" value="1"/>
</dbReference>
<dbReference type="eggNOG" id="KOG0414">
    <property type="taxonomic scope" value="Eukaryota"/>
</dbReference>
<comment type="subcellular location">
    <subcellularLocation>
        <location evidence="2">Chromosome</location>
    </subcellularLocation>
    <subcellularLocation>
        <location evidence="1">Nucleus</location>
    </subcellularLocation>
</comment>
<evidence type="ECO:0000256" key="1">
    <source>
        <dbReference type="ARBA" id="ARBA00004123"/>
    </source>
</evidence>
<dbReference type="STRING" id="1116229.S3DQT3"/>
<evidence type="ECO:0000256" key="6">
    <source>
        <dbReference type="ARBA" id="ARBA00022776"/>
    </source>
</evidence>
<dbReference type="HOGENOM" id="CLU_001867_1_0_1"/>
<dbReference type="Pfam" id="PF12717">
    <property type="entry name" value="Cnd1"/>
    <property type="match status" value="1"/>
</dbReference>
<dbReference type="PANTHER" id="PTHR14222:SF2">
    <property type="entry name" value="CONDENSIN COMPLEX SUBUNIT 1"/>
    <property type="match status" value="1"/>
</dbReference>
<evidence type="ECO:0000259" key="12">
    <source>
        <dbReference type="Pfam" id="PF12922"/>
    </source>
</evidence>
<dbReference type="RefSeq" id="XP_008078316.1">
    <property type="nucleotide sequence ID" value="XM_008080125.1"/>
</dbReference>
<dbReference type="OrthoDB" id="436262at2759"/>
<keyword evidence="9 10" id="KW-0131">Cell cycle</keyword>
<dbReference type="Proteomes" id="UP000016922">
    <property type="component" value="Unassembled WGS sequence"/>
</dbReference>
<keyword evidence="14" id="KW-1185">Reference proteome</keyword>
<dbReference type="OMA" id="CPLEKLW"/>
<comment type="similarity">
    <text evidence="3 10">Belongs to the CND1 (condensin subunit 1) family.</text>
</comment>
<dbReference type="GO" id="GO:0000776">
    <property type="term" value="C:kinetochore"/>
    <property type="evidence" value="ECO:0007669"/>
    <property type="project" value="EnsemblFungi"/>
</dbReference>
<proteinExistence type="inferred from homology"/>
<dbReference type="InterPro" id="IPR007673">
    <property type="entry name" value="Condensin_cplx_su1"/>
</dbReference>
<dbReference type="InterPro" id="IPR024324">
    <property type="entry name" value="Condensin_cplx_su1_N"/>
</dbReference>
<dbReference type="AlphaFoldDB" id="S3DQT3"/>
<comment type="function">
    <text evidence="10">Regulatory subunit of the condensin complex, a complex required for conversion of interphase chromatin into mitotic-like condense chromosomes. The condensin complex probably introduces positive supercoils into relaxed DNA in the presence of type I topoisomerases and converts nicked DNA into positive knotted forms in the presence of type II topoisomerases.</text>
</comment>
<reference evidence="13 14" key="1">
    <citation type="journal article" date="2013" name="BMC Genomics">
        <title>Genomics-driven discovery of the pneumocandin biosynthetic gene cluster in the fungus Glarea lozoyensis.</title>
        <authorList>
            <person name="Chen L."/>
            <person name="Yue Q."/>
            <person name="Zhang X."/>
            <person name="Xiang M."/>
            <person name="Wang C."/>
            <person name="Li S."/>
            <person name="Che Y."/>
            <person name="Ortiz-Lopez F.J."/>
            <person name="Bills G.F."/>
            <person name="Liu X."/>
            <person name="An Z."/>
        </authorList>
    </citation>
    <scope>NUCLEOTIDE SEQUENCE [LARGE SCALE GENOMIC DNA]</scope>
    <source>
        <strain evidence="14">ATCC 20868 / MF5171</strain>
    </source>
</reference>
<dbReference type="GO" id="GO:0010032">
    <property type="term" value="P:meiotic chromosome condensation"/>
    <property type="evidence" value="ECO:0007669"/>
    <property type="project" value="TreeGrafter"/>
</dbReference>
<feature type="domain" description="Condensin complex subunit 1 N-terminal" evidence="12">
    <location>
        <begin position="112"/>
        <end position="277"/>
    </location>
</feature>
<evidence type="ECO:0000313" key="13">
    <source>
        <dbReference type="EMBL" id="EPE34381.1"/>
    </source>
</evidence>
<dbReference type="GeneID" id="19469122"/>
<dbReference type="GO" id="GO:0000791">
    <property type="term" value="C:euchromatin"/>
    <property type="evidence" value="ECO:0007669"/>
    <property type="project" value="EnsemblFungi"/>
</dbReference>
<evidence type="ECO:0000256" key="3">
    <source>
        <dbReference type="ARBA" id="ARBA00009606"/>
    </source>
</evidence>
<sequence>MDTIEFDINDALKHYMSDPLQIPTPEADSNLLDCENDPESLTNSLVNTVLNPIVDSVAENPDAITRSSSFDSLQFLLKCAPISSISSQKARADKSFSKLYIFCRSSTALPTHALSKILDLVVSGLATEADVIHNDLESDEQDIISHHKQLLEVYGFLLQWVIAAVETKAAEKSTAVPAARGRGKGAKAKTAAKDKDGNWDSAAQLQTALDTMCKVLKLKLSKIFHTTSERDTFVGLFTRPVYMILESEQRVKATAIRMHAFKVLCIAVKHHGHAYAAQISIVQNLTYFEHLAEPMAEFLHILAEQYDYPQLADEILRELSNKEFNSNDTKGPKSVSSFIVKLSELAPRLVIKQMTLLAKQLDSESYALRCALIEVCGNLLAHLSKQEERGDNHKSQLNAFFDVLEERFLDVNPYCRCRTIQVYVKICDLDQKFPKRRQKAAELAARSLEDKSSNVRRNAIKLLGSLIKTHPFGIMHGSQLSLKEWNSRLEAVDTQLNALTPAVDTPGLADDKANQTVDTQLLDEATQVEPDSPQKQQALTEEQKQAIIKKAQEDAATSEAMNKLTLTRRYYVEALKFIEVLHGATTTVCQLLGSKNKSEVIEAMDYFEIGDAYNIEQNKVGIRRMLRLIWTKGNNDEGKGVQNHLIECYKRLFFEAPDSYNANEAANYIARNMISLTFGATPAELTSLEQLLSTMMKSNHVSELVVQKLWQVYGVQKREISKSQRRGAIIVLGMLATAKPEIVVGEMETMLRIGLGKLGRSDLQLAKYTCIALRRINPTGRQAKETNVQTSKLTNDHAVLGKLAAIIEVESDNKEWYGVAEQAISAIYTLSKHPDTLCSEILRRKTRHVFAQRTAKTPEPEEAPENTQLLSPPAEVDDAMEIDEPAVEKPVEPEEKKLKGSVALLQLLFIVGHVAIKQIVHLELCELDFKRRKADAEKSKPVVDAAADKAAKEAADDLDMIGGTTEDDFTEAMTHIRERELLYGENSLLANFGPLVSEICSNNTTYKDRNLQAAATLCLAKLMCVSSEYCETNLPLLITILERSKDPITRSNVVIALGDMAVCFNHLIDENTDFLYRRLNDKDASVKRTCLMTLTFLILAGQVKVKGQLGEMAKCLEDDDKRIADLSRMFFTELSTKDNAVYNHFVDMFSLLSAEKELEEDSLRRILKFLAGFIEKDKHAKQLADKLAARLARCETERQWNDVAYALSLLQHKNEEIAKMVTAGFKIVQPVA</sequence>
<dbReference type="FunFam" id="1.25.10.10:FF:000920">
    <property type="entry name" value="Condensin complex subunit 1"/>
    <property type="match status" value="1"/>
</dbReference>
<dbReference type="FunFam" id="1.25.10.10:FF:000272">
    <property type="entry name" value="Condensin complex subunit 1"/>
    <property type="match status" value="1"/>
</dbReference>
<evidence type="ECO:0000256" key="2">
    <source>
        <dbReference type="ARBA" id="ARBA00004286"/>
    </source>
</evidence>
<evidence type="ECO:0000256" key="5">
    <source>
        <dbReference type="ARBA" id="ARBA00022618"/>
    </source>
</evidence>
<accession>S3DQT3</accession>
<dbReference type="PIRSF" id="PIRSF017127">
    <property type="entry name" value="Condensin_D2"/>
    <property type="match status" value="1"/>
</dbReference>
<evidence type="ECO:0000256" key="7">
    <source>
        <dbReference type="ARBA" id="ARBA00023067"/>
    </source>
</evidence>
<feature type="domain" description="Condensin complex subunit 1 C-terminal" evidence="11">
    <location>
        <begin position="1049"/>
        <end position="1208"/>
    </location>
</feature>
<organism evidence="13 14">
    <name type="scientific">Glarea lozoyensis (strain ATCC 20868 / MF5171)</name>
    <dbReference type="NCBI Taxonomy" id="1116229"/>
    <lineage>
        <taxon>Eukaryota</taxon>
        <taxon>Fungi</taxon>
        <taxon>Dikarya</taxon>
        <taxon>Ascomycota</taxon>
        <taxon>Pezizomycotina</taxon>
        <taxon>Leotiomycetes</taxon>
        <taxon>Helotiales</taxon>
        <taxon>Helotiaceae</taxon>
        <taxon>Glarea</taxon>
    </lineage>
</organism>
<evidence type="ECO:0000256" key="10">
    <source>
        <dbReference type="PIRNR" id="PIRNR017127"/>
    </source>
</evidence>